<keyword evidence="7" id="KW-1185">Reference proteome</keyword>
<accession>A0A643CFH0</accession>
<dbReference type="PANTHER" id="PTHR44981">
    <property type="entry name" value="PERICENTRIN-LIKE PROTEIN, ISOFORM F"/>
    <property type="match status" value="1"/>
</dbReference>
<feature type="non-terminal residue" evidence="6">
    <location>
        <position position="94"/>
    </location>
</feature>
<gene>
    <name evidence="6" type="ORF">E2I00_013219</name>
</gene>
<organism evidence="6 7">
    <name type="scientific">Balaenoptera physalus</name>
    <name type="common">Fin whale</name>
    <name type="synonym">Balaena physalus</name>
    <dbReference type="NCBI Taxonomy" id="9770"/>
    <lineage>
        <taxon>Eukaryota</taxon>
        <taxon>Metazoa</taxon>
        <taxon>Chordata</taxon>
        <taxon>Craniata</taxon>
        <taxon>Vertebrata</taxon>
        <taxon>Euteleostomi</taxon>
        <taxon>Mammalia</taxon>
        <taxon>Eutheria</taxon>
        <taxon>Laurasiatheria</taxon>
        <taxon>Artiodactyla</taxon>
        <taxon>Whippomorpha</taxon>
        <taxon>Cetacea</taxon>
        <taxon>Mysticeti</taxon>
        <taxon>Balaenopteridae</taxon>
        <taxon>Balaenoptera</taxon>
    </lineage>
</organism>
<feature type="non-terminal residue" evidence="6">
    <location>
        <position position="1"/>
    </location>
</feature>
<dbReference type="EMBL" id="SGJD01001642">
    <property type="protein sequence ID" value="KAB0398981.1"/>
    <property type="molecule type" value="Genomic_DNA"/>
</dbReference>
<evidence type="ECO:0000256" key="2">
    <source>
        <dbReference type="ARBA" id="ARBA00022490"/>
    </source>
</evidence>
<dbReference type="OrthoDB" id="2020852at2759"/>
<protein>
    <submittedName>
        <fullName evidence="6">Uncharacterized protein</fullName>
    </submittedName>
</protein>
<evidence type="ECO:0000256" key="5">
    <source>
        <dbReference type="SAM" id="MobiDB-lite"/>
    </source>
</evidence>
<comment type="caution">
    <text evidence="6">The sequence shown here is derived from an EMBL/GenBank/DDBJ whole genome shotgun (WGS) entry which is preliminary data.</text>
</comment>
<evidence type="ECO:0000256" key="3">
    <source>
        <dbReference type="ARBA" id="ARBA00023054"/>
    </source>
</evidence>
<keyword evidence="3" id="KW-0175">Coiled coil</keyword>
<sequence>EEEIKRLQETNASATRKLMQLQGELERQRKAARDLEQDKEALQEQQMSNLLLVSTLQSTLDEGKCLGSPAGSRPDDPEVQLEARHRALLQREDE</sequence>
<feature type="compositionally biased region" description="Basic and acidic residues" evidence="5">
    <location>
        <begin position="24"/>
        <end position="42"/>
    </location>
</feature>
<name>A0A643CFH0_BALPH</name>
<feature type="region of interest" description="Disordered" evidence="5">
    <location>
        <begin position="23"/>
        <end position="42"/>
    </location>
</feature>
<evidence type="ECO:0000256" key="4">
    <source>
        <dbReference type="ARBA" id="ARBA00023212"/>
    </source>
</evidence>
<reference evidence="6 7" key="1">
    <citation type="journal article" date="2019" name="PLoS ONE">
        <title>Genomic analyses reveal an absence of contemporary introgressive admixture between fin whales and blue whales, despite known hybrids.</title>
        <authorList>
            <person name="Westbury M.V."/>
            <person name="Petersen B."/>
            <person name="Lorenzen E.D."/>
        </authorList>
    </citation>
    <scope>NUCLEOTIDE SEQUENCE [LARGE SCALE GENOMIC DNA]</scope>
    <source>
        <strain evidence="6">FinWhale-01</strain>
    </source>
</reference>
<dbReference type="AlphaFoldDB" id="A0A643CFH0"/>
<evidence type="ECO:0000313" key="6">
    <source>
        <dbReference type="EMBL" id="KAB0398981.1"/>
    </source>
</evidence>
<dbReference type="GO" id="GO:0007165">
    <property type="term" value="P:signal transduction"/>
    <property type="evidence" value="ECO:0007669"/>
    <property type="project" value="InterPro"/>
</dbReference>
<dbReference type="InterPro" id="IPR028745">
    <property type="entry name" value="AKAP9/Pericentrin"/>
</dbReference>
<evidence type="ECO:0000256" key="1">
    <source>
        <dbReference type="ARBA" id="ARBA00004300"/>
    </source>
</evidence>
<evidence type="ECO:0000313" key="7">
    <source>
        <dbReference type="Proteomes" id="UP000437017"/>
    </source>
</evidence>
<comment type="subcellular location">
    <subcellularLocation>
        <location evidence="1">Cytoplasm</location>
        <location evidence="1">Cytoskeleton</location>
        <location evidence="1">Microtubule organizing center</location>
        <location evidence="1">Centrosome</location>
    </subcellularLocation>
</comment>
<proteinExistence type="predicted"/>
<dbReference type="GO" id="GO:0005813">
    <property type="term" value="C:centrosome"/>
    <property type="evidence" value="ECO:0007669"/>
    <property type="project" value="UniProtKB-SubCell"/>
</dbReference>
<dbReference type="PANTHER" id="PTHR44981:SF3">
    <property type="entry name" value="PERICENTRIN"/>
    <property type="match status" value="1"/>
</dbReference>
<keyword evidence="4" id="KW-0206">Cytoskeleton</keyword>
<keyword evidence="2" id="KW-0963">Cytoplasm</keyword>
<dbReference type="GO" id="GO:0060090">
    <property type="term" value="F:molecular adaptor activity"/>
    <property type="evidence" value="ECO:0007669"/>
    <property type="project" value="InterPro"/>
</dbReference>
<dbReference type="Proteomes" id="UP000437017">
    <property type="component" value="Unassembled WGS sequence"/>
</dbReference>